<evidence type="ECO:0000259" key="4">
    <source>
        <dbReference type="SMART" id="SM00555"/>
    </source>
</evidence>
<protein>
    <recommendedName>
        <fullName evidence="4">GIT Spa2 homology (SHD) domain-containing protein</fullName>
    </recommendedName>
</protein>
<dbReference type="Pfam" id="PF23742">
    <property type="entry name" value="VBS_C3G9"/>
    <property type="match status" value="1"/>
</dbReference>
<dbReference type="PANTHER" id="PTHR21601">
    <property type="entry name" value="SPA2 PROTEIN"/>
    <property type="match status" value="1"/>
</dbReference>
<reference evidence="5" key="1">
    <citation type="journal article" date="2020" name="Microb. Genom.">
        <title>Genetic diversity of clinical and environmental Mucorales isolates obtained from an investigation of mucormycosis cases among solid organ transplant recipients.</title>
        <authorList>
            <person name="Nguyen M.H."/>
            <person name="Kaul D."/>
            <person name="Muto C."/>
            <person name="Cheng S.J."/>
            <person name="Richter R.A."/>
            <person name="Bruno V.M."/>
            <person name="Liu G."/>
            <person name="Beyhan S."/>
            <person name="Sundermann A.J."/>
            <person name="Mounaud S."/>
            <person name="Pasculle A.W."/>
            <person name="Nierman W.C."/>
            <person name="Driscoll E."/>
            <person name="Cumbie R."/>
            <person name="Clancy C.J."/>
            <person name="Dupont C.L."/>
        </authorList>
    </citation>
    <scope>NUCLEOTIDE SEQUENCE</scope>
    <source>
        <strain evidence="5">GL16</strain>
    </source>
</reference>
<accession>A0A9P6YFL3</accession>
<feature type="domain" description="GIT Spa2 homology (SHD)" evidence="4">
    <location>
        <begin position="84"/>
        <end position="114"/>
    </location>
</feature>
<keyword evidence="2" id="KW-0175">Coiled coil</keyword>
<evidence type="ECO:0000313" key="5">
    <source>
        <dbReference type="EMBL" id="KAG1547163.1"/>
    </source>
</evidence>
<feature type="domain" description="GIT Spa2 homology (SHD)" evidence="4">
    <location>
        <begin position="133"/>
        <end position="163"/>
    </location>
</feature>
<evidence type="ECO:0000313" key="6">
    <source>
        <dbReference type="Proteomes" id="UP000717996"/>
    </source>
</evidence>
<keyword evidence="1" id="KW-0677">Repeat</keyword>
<dbReference type="OrthoDB" id="5588096at2759"/>
<dbReference type="Gene3D" id="1.20.120.330">
    <property type="entry name" value="Nucleotidyltransferases domain 2"/>
    <property type="match status" value="1"/>
</dbReference>
<evidence type="ECO:0000256" key="2">
    <source>
        <dbReference type="SAM" id="Coils"/>
    </source>
</evidence>
<dbReference type="Pfam" id="PF08518">
    <property type="entry name" value="GIT_SHD"/>
    <property type="match status" value="2"/>
</dbReference>
<evidence type="ECO:0000256" key="3">
    <source>
        <dbReference type="SAM" id="MobiDB-lite"/>
    </source>
</evidence>
<dbReference type="InterPro" id="IPR022018">
    <property type="entry name" value="GIT1_C"/>
</dbReference>
<feature type="coiled-coil region" evidence="2">
    <location>
        <begin position="327"/>
        <end position="403"/>
    </location>
</feature>
<dbReference type="PANTHER" id="PTHR21601:SF0">
    <property type="entry name" value="PROTEIN SPA2-RELATED"/>
    <property type="match status" value="1"/>
</dbReference>
<feature type="region of interest" description="Disordered" evidence="3">
    <location>
        <begin position="242"/>
        <end position="265"/>
    </location>
</feature>
<dbReference type="Pfam" id="PF12205">
    <property type="entry name" value="GIT1_C"/>
    <property type="match status" value="1"/>
</dbReference>
<dbReference type="AlphaFoldDB" id="A0A9P6YFL3"/>
<gene>
    <name evidence="5" type="ORF">G6F51_004436</name>
</gene>
<sequence>MAYSRSPPRSPQEDWISKGLQSVKTYSTSSTRSRSIVSTTSSRAYSLAHYENTARLYYLELGSYLKDILDQELINGPHPQRVAARQKLTRLSNSQFHELAMDVYDEVVRRTKDDKYVPFLPVKEDFHPKRNQARQKLATLAIVRFKDLASDVYSELARRYIHLNQDHEEYHLPPVPKMPSIDSKLFEKSQTKSPSKSTQIIPVKGTISVENLDKFSDDETILNSPDRININRSPEKEVLLFNNSNSSSSSRSIASTLNNDYTSNNDGIEKVRSEYEYQISIMKNRIKQLEDKLEMGGMDSIDRELLEQLQKKEREDEKIICQLEEQYKKLDDKYTRLKDDYEKQQDAVQEVKRETKEMLGELKRMAKLNEELILEKENTDNEIQKLKNQIKDWQIKHEKIKIELRTMKAFPTGDRYSKSIDLINENFLQPTRNGIINYDHILTYQASIDDLLSTARSSSPINVIQVMKTIVTICKSITEQVETSESRLSNETKYTLYELKTRFSTALSDLLVAAKHHANGKGLSPVSLLDCSAGHLTAVVIDLAKLLGMKDTSLESDKSFYRASDDGPPISMLRSQLNVQDNSLIDDQGYPTPSELASYLKSETDTIVQTVQNLLSALRLPQPNDKVYTHISTLVKIVSTITELARSTCSYPSGYAYSSTCTPILNELSQCSQRLGVMQIKHFGPETTASASVKRDLAKEAYEIAKYTKELINLFETN</sequence>
<dbReference type="InterPro" id="IPR056439">
    <property type="entry name" value="VBS_C3G9"/>
</dbReference>
<dbReference type="SMART" id="SM00555">
    <property type="entry name" value="GIT"/>
    <property type="match status" value="2"/>
</dbReference>
<dbReference type="InterPro" id="IPR013724">
    <property type="entry name" value="GIT_SHD"/>
</dbReference>
<comment type="caution">
    <text evidence="5">The sequence shown here is derived from an EMBL/GenBank/DDBJ whole genome shotgun (WGS) entry which is preliminary data.</text>
</comment>
<dbReference type="InterPro" id="IPR039892">
    <property type="entry name" value="Spa2/Sph1"/>
</dbReference>
<name>A0A9P6YFL3_RHIOR</name>
<evidence type="ECO:0000256" key="1">
    <source>
        <dbReference type="ARBA" id="ARBA00022737"/>
    </source>
</evidence>
<organism evidence="5 6">
    <name type="scientific">Rhizopus oryzae</name>
    <name type="common">Mucormycosis agent</name>
    <name type="synonym">Rhizopus arrhizus var. delemar</name>
    <dbReference type="NCBI Taxonomy" id="64495"/>
    <lineage>
        <taxon>Eukaryota</taxon>
        <taxon>Fungi</taxon>
        <taxon>Fungi incertae sedis</taxon>
        <taxon>Mucoromycota</taxon>
        <taxon>Mucoromycotina</taxon>
        <taxon>Mucoromycetes</taxon>
        <taxon>Mucorales</taxon>
        <taxon>Mucorineae</taxon>
        <taxon>Rhizopodaceae</taxon>
        <taxon>Rhizopus</taxon>
    </lineage>
</organism>
<dbReference type="Proteomes" id="UP000717996">
    <property type="component" value="Unassembled WGS sequence"/>
</dbReference>
<dbReference type="GO" id="GO:0005078">
    <property type="term" value="F:MAP-kinase scaffold activity"/>
    <property type="evidence" value="ECO:0007669"/>
    <property type="project" value="TreeGrafter"/>
</dbReference>
<feature type="compositionally biased region" description="Low complexity" evidence="3">
    <location>
        <begin position="242"/>
        <end position="259"/>
    </location>
</feature>
<proteinExistence type="predicted"/>
<dbReference type="EMBL" id="JAANIT010000494">
    <property type="protein sequence ID" value="KAG1547163.1"/>
    <property type="molecule type" value="Genomic_DNA"/>
</dbReference>